<dbReference type="Gene3D" id="3.30.870.10">
    <property type="entry name" value="Endonuclease Chain A"/>
    <property type="match status" value="1"/>
</dbReference>
<accession>A0A1M5F0F5</accession>
<evidence type="ECO:0000313" key="1">
    <source>
        <dbReference type="EMBL" id="SHF84916.1"/>
    </source>
</evidence>
<gene>
    <name evidence="1" type="ORF">SAMN02745223_03708</name>
</gene>
<dbReference type="AlphaFoldDB" id="A0A1M5F0F5"/>
<name>A0A1M5F0F5_9HYPH</name>
<dbReference type="EMBL" id="FQVC01000015">
    <property type="protein sequence ID" value="SHF84916.1"/>
    <property type="molecule type" value="Genomic_DNA"/>
</dbReference>
<evidence type="ECO:0000313" key="2">
    <source>
        <dbReference type="Proteomes" id="UP000184533"/>
    </source>
</evidence>
<dbReference type="RefSeq" id="WP_143154578.1">
    <property type="nucleotide sequence ID" value="NZ_FQVC01000015.1"/>
</dbReference>
<dbReference type="OrthoDB" id="7605423at2"/>
<sequence length="458" mass="49125">MSTVFLDQSGIVGAIKSLLGTSDVAKVAVAFWGAGAAERIGIGQSGKNLKIICNLDSGACNPSEIRKLLAVDGAVVRSHPRLHGKVYWTPKGAVIGSSNASSNGLAVEVTSTAGWIEANVLTDESHLLVSAEHWFDMMFEGDEAYEIGDQQLAQAQILWDQRRAIAPSGARLNFDLFEAVRNHAGHGAWSSVKVVITTRPLSSEAQEQHNVLKLDAGFAGLEPYEGMSDLLNPGDWLIDFDFSGRRATSMGVWEAPNAAVVQGDLFYVRRKIGDAIEVSSFGRLLLSAEDQAAIITHAKDIMMHFGSQERGVFCESIEVVVGYFDKLKREAEEASGYKFGPFAAALKRAGVQTNSGRGFWGGRAEDGVPVLTSWLGTREADGTYPVWKPQKNYGGLKSLWESGSIAVGTEVRLILLKPGKGNGDQATVAGAALSEVPWRIASIGDGVTYEARVIPTQS</sequence>
<proteinExistence type="predicted"/>
<dbReference type="CDD" id="cd09117">
    <property type="entry name" value="PLDc_Bfil_DEXD_like"/>
    <property type="match status" value="1"/>
</dbReference>
<protein>
    <recommendedName>
        <fullName evidence="3">Phospholipase D-like domain-containing protein</fullName>
    </recommendedName>
</protein>
<evidence type="ECO:0008006" key="3">
    <source>
        <dbReference type="Google" id="ProtNLM"/>
    </source>
</evidence>
<dbReference type="Proteomes" id="UP000184533">
    <property type="component" value="Unassembled WGS sequence"/>
</dbReference>
<reference evidence="1 2" key="1">
    <citation type="submission" date="2016-11" db="EMBL/GenBank/DDBJ databases">
        <authorList>
            <person name="Jaros S."/>
            <person name="Januszkiewicz K."/>
            <person name="Wedrychowicz H."/>
        </authorList>
    </citation>
    <scope>NUCLEOTIDE SEQUENCE [LARGE SCALE GENOMIC DNA]</scope>
    <source>
        <strain evidence="1 2">DSM 17137</strain>
    </source>
</reference>
<organism evidence="1 2">
    <name type="scientific">Devosia limi DSM 17137</name>
    <dbReference type="NCBI Taxonomy" id="1121477"/>
    <lineage>
        <taxon>Bacteria</taxon>
        <taxon>Pseudomonadati</taxon>
        <taxon>Pseudomonadota</taxon>
        <taxon>Alphaproteobacteria</taxon>
        <taxon>Hyphomicrobiales</taxon>
        <taxon>Devosiaceae</taxon>
        <taxon>Devosia</taxon>
    </lineage>
</organism>